<sequence>MQTTHMFQELLVEQFVVGPLNNNLYVLSTEDHTDALLIDATGDDPELLRRLVERGVTHALITHGHHDHVGGVAELRRRGVQVLVSEGDAPLLAGYDATVVDKEVIRIGDIFVQVLVTPGHTPGSICIAVEGHHVLFTGDTLFPGGPGATSFPGGDFPAIVRSLECLFGMFDDGTVVFPGHGAATTIGAEAGSLDDWVARGW</sequence>
<dbReference type="InterPro" id="IPR001279">
    <property type="entry name" value="Metallo-B-lactamas"/>
</dbReference>
<dbReference type="RefSeq" id="WP_369084305.1">
    <property type="nucleotide sequence ID" value="NZ_JBFSHR010000010.1"/>
</dbReference>
<comment type="caution">
    <text evidence="2">The sequence shown here is derived from an EMBL/GenBank/DDBJ whole genome shotgun (WGS) entry which is preliminary data.</text>
</comment>
<gene>
    <name evidence="2" type="ORF">AB6A68_04430</name>
</gene>
<dbReference type="Proteomes" id="UP001560267">
    <property type="component" value="Unassembled WGS sequence"/>
</dbReference>
<dbReference type="EMBL" id="JBFSHR010000010">
    <property type="protein sequence ID" value="MEX6429081.1"/>
    <property type="molecule type" value="Genomic_DNA"/>
</dbReference>
<evidence type="ECO:0000313" key="2">
    <source>
        <dbReference type="EMBL" id="MEX6429081.1"/>
    </source>
</evidence>
<dbReference type="InterPro" id="IPR051453">
    <property type="entry name" value="MBL_Glyoxalase_II"/>
</dbReference>
<dbReference type="PANTHER" id="PTHR46233">
    <property type="entry name" value="HYDROXYACYLGLUTATHIONE HYDROLASE GLOC"/>
    <property type="match status" value="1"/>
</dbReference>
<dbReference type="Gene3D" id="3.60.15.10">
    <property type="entry name" value="Ribonuclease Z/Hydroxyacylglutathione hydrolase-like"/>
    <property type="match status" value="1"/>
</dbReference>
<dbReference type="SUPFAM" id="SSF56281">
    <property type="entry name" value="Metallo-hydrolase/oxidoreductase"/>
    <property type="match status" value="1"/>
</dbReference>
<protein>
    <submittedName>
        <fullName evidence="2">MBL fold metallo-hydrolase</fullName>
    </submittedName>
</protein>
<keyword evidence="3" id="KW-1185">Reference proteome</keyword>
<name>A0ABV3Y0J3_9ACTN</name>
<dbReference type="PANTHER" id="PTHR46233:SF4">
    <property type="entry name" value="METALLO-BETA-LACTAMASE DOMAIN-CONTAINING PROTEIN"/>
    <property type="match status" value="1"/>
</dbReference>
<dbReference type="InterPro" id="IPR036866">
    <property type="entry name" value="RibonucZ/Hydroxyglut_hydro"/>
</dbReference>
<evidence type="ECO:0000313" key="3">
    <source>
        <dbReference type="Proteomes" id="UP001560267"/>
    </source>
</evidence>
<organism evidence="2 3">
    <name type="scientific">Ferrimicrobium acidiphilum</name>
    <dbReference type="NCBI Taxonomy" id="121039"/>
    <lineage>
        <taxon>Bacteria</taxon>
        <taxon>Bacillati</taxon>
        <taxon>Actinomycetota</taxon>
        <taxon>Acidimicrobiia</taxon>
        <taxon>Acidimicrobiales</taxon>
        <taxon>Acidimicrobiaceae</taxon>
        <taxon>Ferrimicrobium</taxon>
    </lineage>
</organism>
<dbReference type="CDD" id="cd06262">
    <property type="entry name" value="metallo-hydrolase-like_MBL-fold"/>
    <property type="match status" value="1"/>
</dbReference>
<dbReference type="Pfam" id="PF00753">
    <property type="entry name" value="Lactamase_B"/>
    <property type="match status" value="1"/>
</dbReference>
<evidence type="ECO:0000259" key="1">
    <source>
        <dbReference type="SMART" id="SM00849"/>
    </source>
</evidence>
<dbReference type="SMART" id="SM00849">
    <property type="entry name" value="Lactamase_B"/>
    <property type="match status" value="1"/>
</dbReference>
<accession>A0ABV3Y0J3</accession>
<feature type="domain" description="Metallo-beta-lactamase" evidence="1">
    <location>
        <begin position="21"/>
        <end position="180"/>
    </location>
</feature>
<reference evidence="2 3" key="1">
    <citation type="submission" date="2024-07" db="EMBL/GenBank/DDBJ databases">
        <title>Draft Genome Sequence of Ferrimicrobium acidiphilum Strain YE2023, Isolated from a Pulp of Bioleach Reactor.</title>
        <authorList>
            <person name="Elkina Y.A."/>
            <person name="Bulaeva A.G."/>
            <person name="Beletsky A.V."/>
            <person name="Mardanov A.V."/>
        </authorList>
    </citation>
    <scope>NUCLEOTIDE SEQUENCE [LARGE SCALE GENOMIC DNA]</scope>
    <source>
        <strain evidence="2 3">YE2023</strain>
    </source>
</reference>
<proteinExistence type="predicted"/>